<evidence type="ECO:0000313" key="1">
    <source>
        <dbReference type="EMBL" id="EDK35310.1"/>
    </source>
</evidence>
<dbReference type="STRING" id="431943.CKL_3307"/>
<sequence length="65" mass="7296">MRRAKAIDVNRAIELYNKYGSLNRAALSVDCAPTTLKNILIENGVEIKRHKAPRWGIAFGKQVQS</sequence>
<organism evidence="1 2">
    <name type="scientific">Clostridium kluyveri (strain ATCC 8527 / DSM 555 / NBRC 12016 / NCIMB 10680 / K1)</name>
    <dbReference type="NCBI Taxonomy" id="431943"/>
    <lineage>
        <taxon>Bacteria</taxon>
        <taxon>Bacillati</taxon>
        <taxon>Bacillota</taxon>
        <taxon>Clostridia</taxon>
        <taxon>Eubacteriales</taxon>
        <taxon>Clostridiaceae</taxon>
        <taxon>Clostridium</taxon>
    </lineage>
</organism>
<evidence type="ECO:0008006" key="3">
    <source>
        <dbReference type="Google" id="ProtNLM"/>
    </source>
</evidence>
<proteinExistence type="predicted"/>
<dbReference type="EMBL" id="CP000673">
    <property type="protein sequence ID" value="EDK35310.1"/>
    <property type="molecule type" value="Genomic_DNA"/>
</dbReference>
<dbReference type="RefSeq" id="WP_012103641.1">
    <property type="nucleotide sequence ID" value="NC_009706.1"/>
</dbReference>
<dbReference type="HOGENOM" id="CLU_2842091_0_0_9"/>
<dbReference type="KEGG" id="ckl:CKL_3307"/>
<accession>A5N2G4</accession>
<protein>
    <recommendedName>
        <fullName evidence="3">Transcriptional regulator</fullName>
    </recommendedName>
</protein>
<name>A5N2G4_CLOK5</name>
<keyword evidence="2" id="KW-1185">Reference proteome</keyword>
<dbReference type="eggNOG" id="ENOG5031M4S">
    <property type="taxonomic scope" value="Bacteria"/>
</dbReference>
<reference evidence="1 2" key="1">
    <citation type="journal article" date="2008" name="Proc. Natl. Acad. Sci. U.S.A.">
        <title>The genome of Clostridium kluyveri, a strict anaerobe with unique metabolic features.</title>
        <authorList>
            <person name="Seedorf H."/>
            <person name="Fricke W.F."/>
            <person name="Veith B."/>
            <person name="Brueggemann H."/>
            <person name="Liesegang H."/>
            <person name="Strittmatter A."/>
            <person name="Miethke M."/>
            <person name="Buckel W."/>
            <person name="Hinderberger J."/>
            <person name="Li F."/>
            <person name="Hagemeier C."/>
            <person name="Thauer R.K."/>
            <person name="Gottschalk G."/>
        </authorList>
    </citation>
    <scope>NUCLEOTIDE SEQUENCE [LARGE SCALE GENOMIC DNA]</scope>
    <source>
        <strain evidence="2">ATCC 8527 / DSM 555 / NCIMB 10680</strain>
    </source>
</reference>
<dbReference type="AlphaFoldDB" id="A5N2G4"/>
<evidence type="ECO:0000313" key="2">
    <source>
        <dbReference type="Proteomes" id="UP000002411"/>
    </source>
</evidence>
<dbReference type="Proteomes" id="UP000002411">
    <property type="component" value="Chromosome"/>
</dbReference>
<gene>
    <name evidence="1" type="ordered locus">CKL_3307</name>
</gene>